<evidence type="ECO:0000313" key="3">
    <source>
        <dbReference type="EMBL" id="QPK10876.1"/>
    </source>
</evidence>
<feature type="transmembrane region" description="Helical" evidence="1">
    <location>
        <begin position="63"/>
        <end position="89"/>
    </location>
</feature>
<protein>
    <recommendedName>
        <fullName evidence="6">Transmembrane protein</fullName>
    </recommendedName>
</protein>
<evidence type="ECO:0000313" key="5">
    <source>
        <dbReference type="Proteomes" id="UP000540266"/>
    </source>
</evidence>
<evidence type="ECO:0000256" key="1">
    <source>
        <dbReference type="SAM" id="Phobius"/>
    </source>
</evidence>
<keyword evidence="1" id="KW-0472">Membrane</keyword>
<dbReference type="Proteomes" id="UP000078551">
    <property type="component" value="Chromosome"/>
</dbReference>
<dbReference type="Proteomes" id="UP000540266">
    <property type="component" value="Chromosome"/>
</dbReference>
<feature type="transmembrane region" description="Helical" evidence="1">
    <location>
        <begin position="269"/>
        <end position="290"/>
    </location>
</feature>
<accession>A0A192T8X1</accession>
<dbReference type="EMBL" id="CP013568">
    <property type="protein sequence ID" value="ANL84608.1"/>
    <property type="molecule type" value="Genomic_DNA"/>
</dbReference>
<keyword evidence="1" id="KW-1133">Transmembrane helix</keyword>
<feature type="transmembrane region" description="Helical" evidence="1">
    <location>
        <begin position="27"/>
        <end position="51"/>
    </location>
</feature>
<proteinExistence type="predicted"/>
<dbReference type="STRING" id="396.AMC85_CH01890"/>
<dbReference type="RefSeq" id="WP_012483582.1">
    <property type="nucleotide sequence ID" value="NZ_CP013532.1"/>
</dbReference>
<evidence type="ECO:0000313" key="4">
    <source>
        <dbReference type="Proteomes" id="UP000078551"/>
    </source>
</evidence>
<evidence type="ECO:0008006" key="6">
    <source>
        <dbReference type="Google" id="ProtNLM"/>
    </source>
</evidence>
<evidence type="ECO:0000313" key="2">
    <source>
        <dbReference type="EMBL" id="ANL84608.1"/>
    </source>
</evidence>
<sequence>MSVSTTGSGEVVAPVESSKSAMTWGPIFGGAAAAIGVTLILLLLGSGLGLTMVSPWSGQSSSLGTLGVTAAIWLVLVQWLSSALGGYVTGRLRTKWAAVHTDEVFFRDTAHGFISWALATIFVAGFLASSLTSLASAGAQAVGSTAQAVGSTAAAAGTAAAASATSPLDLPTAYFTDALLRPDQTRAAAPSNDAAATSEVSRILLNGAAEGQIPDDDKAYLASIVAARTGLSEADARARVDTVLKRIDDAKVATQKAADEARKAASTTALLGSLSLLVGAFIAAAAAAFGGSQRDEEEDLIVTSRI</sequence>
<dbReference type="GeneID" id="45957202"/>
<reference evidence="2 4" key="1">
    <citation type="submission" date="2015-11" db="EMBL/GenBank/DDBJ databases">
        <title>The limits of bacterial species coexistence and the symbiotic plasmid transference in sympatric Rhizobium populations.</title>
        <authorList>
            <person name="Perez-Carrascal O.M."/>
            <person name="VanInsberghe D."/>
            <person name="Juarez S."/>
            <person name="Polz M.F."/>
            <person name="Vinuesa P."/>
            <person name="Gonzalez V."/>
        </authorList>
    </citation>
    <scope>NUCLEOTIDE SEQUENCE [LARGE SCALE GENOMIC DNA]</scope>
    <source>
        <strain evidence="2 4">N771</strain>
    </source>
</reference>
<dbReference type="AlphaFoldDB" id="A0A192T8X1"/>
<organism evidence="3 5">
    <name type="scientific">Rhizobium phaseoli</name>
    <dbReference type="NCBI Taxonomy" id="396"/>
    <lineage>
        <taxon>Bacteria</taxon>
        <taxon>Pseudomonadati</taxon>
        <taxon>Pseudomonadota</taxon>
        <taxon>Alphaproteobacteria</taxon>
        <taxon>Hyphomicrobiales</taxon>
        <taxon>Rhizobiaceae</taxon>
        <taxon>Rhizobium/Agrobacterium group</taxon>
        <taxon>Rhizobium</taxon>
    </lineage>
</organism>
<keyword evidence="4" id="KW-1185">Reference proteome</keyword>
<dbReference type="EMBL" id="CP064931">
    <property type="protein sequence ID" value="QPK10876.1"/>
    <property type="molecule type" value="Genomic_DNA"/>
</dbReference>
<keyword evidence="1" id="KW-0812">Transmembrane</keyword>
<gene>
    <name evidence="2" type="ORF">AMC81_CH01825</name>
    <name evidence="3" type="ORF">HER27_010195</name>
</gene>
<reference evidence="3 5" key="2">
    <citation type="submission" date="2020-11" db="EMBL/GenBank/DDBJ databases">
        <title>Indigenous Rhizobia Nodulating Common beans in Western Kenya.</title>
        <authorList>
            <person name="Wekesa C.S."/>
            <person name="Oelmueller R."/>
            <person name="Furch A.C."/>
        </authorList>
    </citation>
    <scope>NUCLEOTIDE SEQUENCE [LARGE SCALE GENOMIC DNA]</scope>
    <source>
        <strain evidence="5">BS3</strain>
        <strain evidence="3">S3</strain>
    </source>
</reference>
<name>A0A192T8X1_9HYPH</name>
<feature type="transmembrane region" description="Helical" evidence="1">
    <location>
        <begin position="109"/>
        <end position="128"/>
    </location>
</feature>